<evidence type="ECO:0008006" key="6">
    <source>
        <dbReference type="Google" id="ProtNLM"/>
    </source>
</evidence>
<evidence type="ECO:0000256" key="1">
    <source>
        <dbReference type="ARBA" id="ARBA00004173"/>
    </source>
</evidence>
<dbReference type="GO" id="GO:0005739">
    <property type="term" value="C:mitochondrion"/>
    <property type="evidence" value="ECO:0007669"/>
    <property type="project" value="UniProtKB-SubCell"/>
</dbReference>
<accession>A0A0D1YJP4</accession>
<dbReference type="Proteomes" id="UP000053599">
    <property type="component" value="Unassembled WGS sequence"/>
</dbReference>
<proteinExistence type="predicted"/>
<dbReference type="InterPro" id="IPR051975">
    <property type="entry name" value="mtLSU_mL45"/>
</dbReference>
<keyword evidence="2" id="KW-0809">Transit peptide</keyword>
<dbReference type="EMBL" id="KN846952">
    <property type="protein sequence ID" value="KIV83087.1"/>
    <property type="molecule type" value="Genomic_DNA"/>
</dbReference>
<dbReference type="PANTHER" id="PTHR28554">
    <property type="entry name" value="39S RIBOSOMAL PROTEIN L45, MITOCHONDRIAL"/>
    <property type="match status" value="1"/>
</dbReference>
<sequence length="347" mass="39195">MSRPVDLLPRRIIQTLSPFTTSSRSSKPCLFCAHHLQVSSIKSRQFTTTQRRNAHVGKMKAISNWDARLPKMHAVKTQMARQGGGNAASMPDDLGRMPNALVISSATKLPSWLPPNFIKRAKIQWLRLKTAAQDCFSIIYLQWWDAPKDPVTGKRMSKPLEFSNRTEIAKALHRTFNTALAEGDTATIEKIACTGLVTSAKSRIQRRKRMRVREEWGLRKYMGINYPRFLQKWPLSALLPGAGVKVIQDRLAPLPFPNSSFRQCTVRIDSVQLAKTASMSGNEFFNVTEYVVIQKLTLHGKEQQWKLWGTVEPSTMEDIDKLMGSTATSETLASRLRDNFSNVTGMM</sequence>
<dbReference type="Gene3D" id="3.10.450.240">
    <property type="match status" value="1"/>
</dbReference>
<evidence type="ECO:0000313" key="4">
    <source>
        <dbReference type="EMBL" id="KIV83087.1"/>
    </source>
</evidence>
<name>A0A0D1YJP4_9EURO</name>
<reference evidence="4 5" key="1">
    <citation type="submission" date="2015-01" db="EMBL/GenBank/DDBJ databases">
        <title>The Genome Sequence of Exophiala sideris CBS121828.</title>
        <authorList>
            <consortium name="The Broad Institute Genomics Platform"/>
            <person name="Cuomo C."/>
            <person name="de Hoog S."/>
            <person name="Gorbushina A."/>
            <person name="Stielow B."/>
            <person name="Teixiera M."/>
            <person name="Abouelleil A."/>
            <person name="Chapman S.B."/>
            <person name="Priest M."/>
            <person name="Young S.K."/>
            <person name="Wortman J."/>
            <person name="Nusbaum C."/>
            <person name="Birren B."/>
        </authorList>
    </citation>
    <scope>NUCLEOTIDE SEQUENCE [LARGE SCALE GENOMIC DNA]</scope>
    <source>
        <strain evidence="4 5">CBS 121828</strain>
    </source>
</reference>
<gene>
    <name evidence="4" type="ORF">PV11_05145</name>
</gene>
<dbReference type="AlphaFoldDB" id="A0A0D1YJP4"/>
<keyword evidence="3" id="KW-0496">Mitochondrion</keyword>
<evidence type="ECO:0000256" key="2">
    <source>
        <dbReference type="ARBA" id="ARBA00022946"/>
    </source>
</evidence>
<protein>
    <recommendedName>
        <fullName evidence="6">Tim44-like domain-containing protein</fullName>
    </recommendedName>
</protein>
<organism evidence="4 5">
    <name type="scientific">Exophiala sideris</name>
    <dbReference type="NCBI Taxonomy" id="1016849"/>
    <lineage>
        <taxon>Eukaryota</taxon>
        <taxon>Fungi</taxon>
        <taxon>Dikarya</taxon>
        <taxon>Ascomycota</taxon>
        <taxon>Pezizomycotina</taxon>
        <taxon>Eurotiomycetes</taxon>
        <taxon>Chaetothyriomycetidae</taxon>
        <taxon>Chaetothyriales</taxon>
        <taxon>Herpotrichiellaceae</taxon>
        <taxon>Exophiala</taxon>
    </lineage>
</organism>
<dbReference type="PANTHER" id="PTHR28554:SF1">
    <property type="entry name" value="LARGE RIBOSOMAL SUBUNIT PROTEIN ML45"/>
    <property type="match status" value="1"/>
</dbReference>
<dbReference type="HOGENOM" id="CLU_055139_0_0_1"/>
<evidence type="ECO:0000256" key="3">
    <source>
        <dbReference type="ARBA" id="ARBA00023128"/>
    </source>
</evidence>
<evidence type="ECO:0000313" key="5">
    <source>
        <dbReference type="Proteomes" id="UP000053599"/>
    </source>
</evidence>
<comment type="subcellular location">
    <subcellularLocation>
        <location evidence="1">Mitochondrion</location>
    </subcellularLocation>
</comment>
<dbReference type="OrthoDB" id="19619at2759"/>